<evidence type="ECO:0000259" key="5">
    <source>
        <dbReference type="PROSITE" id="PS51379"/>
    </source>
</evidence>
<feature type="domain" description="4Fe-4S ferredoxin-type" evidence="5">
    <location>
        <begin position="34"/>
        <end position="63"/>
    </location>
</feature>
<keyword evidence="2" id="KW-0479">Metal-binding</keyword>
<dbReference type="InterPro" id="IPR050395">
    <property type="entry name" value="4Fe4S_Ferredoxin_RnfB"/>
</dbReference>
<dbReference type="PROSITE" id="PS51656">
    <property type="entry name" value="4FE4S"/>
    <property type="match status" value="1"/>
</dbReference>
<reference evidence="7 8" key="1">
    <citation type="journal article" date="2019" name="ISME J.">
        <title>Genome analyses of uncultured TG2/ZB3 bacteria in 'Margulisbacteria' specifically attached to ectosymbiotic spirochetes of protists in the termite gut.</title>
        <authorList>
            <person name="Utami Y.D."/>
            <person name="Kuwahara H."/>
            <person name="Igai K."/>
            <person name="Murakami T."/>
            <person name="Sugaya K."/>
            <person name="Morikawa T."/>
            <person name="Nagura Y."/>
            <person name="Yuki M."/>
            <person name="Deevong P."/>
            <person name="Inoue T."/>
            <person name="Kihara K."/>
            <person name="Lo N."/>
            <person name="Yamada A."/>
            <person name="Ohkuma M."/>
            <person name="Hongoh Y."/>
        </authorList>
    </citation>
    <scope>NUCLEOTIDE SEQUENCE [LARGE SCALE GENOMIC DNA]</scope>
    <source>
        <strain evidence="7">NkOx7-01</strain>
    </source>
</reference>
<dbReference type="EMBL" id="BGZN01000038">
    <property type="protein sequence ID" value="GBR74290.1"/>
    <property type="molecule type" value="Genomic_DNA"/>
</dbReference>
<evidence type="ECO:0000256" key="2">
    <source>
        <dbReference type="ARBA" id="ARBA00022723"/>
    </source>
</evidence>
<sequence>MNSANPVYTLRNECQDCYKCVRVCAVKAIKIQNGRAEVLPERCVACGACVANCPAGAKRIRSDLEKVRNLLLQKKKIIASLAPSWRGVFEYTPAKMIAVLQALGFAAASETALGAQEVSIRAAQILNAQNGGLHISSACPVIVDYVRLYKPEFASCIMPLASPLLTHAKLLKNLYGADCTVVFIGPCIGKKNEADRQSDLLAAALTFDDLKYWIKEAYLDPETLSDDGQKFTPENAYEGALYPLDGGMNETLRRCGVKDNIQLINICSLELFGDALKNFEASKLAAPVFIEALACVGGCIAGPCAAGKRSRLLMIADILQHTQYRKNIPAQPRVIEPRQYAPANIAPKQYSLEEMQAALKKLGKYTPEDELNCSGCGYNSCRDLAQALLDGAAEVSMCASYMRKTATRKAAAMLKSMPSALIMLDKDLKVLEVNEAFNKMFRENEMTDFFPLFKTVLRTGQDLRKEHYIYKNRLYDLNVFAVEQNEIVGALITDVTRTQEGREKVAGKAREVIAKNIATVQEIASLLGEHMVETEALLNSIAEDYSVKQEN</sequence>
<keyword evidence="1" id="KW-0004">4Fe-4S</keyword>
<dbReference type="GO" id="GO:0051539">
    <property type="term" value="F:4 iron, 4 sulfur cluster binding"/>
    <property type="evidence" value="ECO:0007669"/>
    <property type="project" value="UniProtKB-KW"/>
</dbReference>
<evidence type="ECO:0000259" key="6">
    <source>
        <dbReference type="PROSITE" id="PS51656"/>
    </source>
</evidence>
<dbReference type="Gene3D" id="3.40.50.1780">
    <property type="match status" value="1"/>
</dbReference>
<dbReference type="InterPro" id="IPR017896">
    <property type="entry name" value="4Fe4S_Fe-S-bd"/>
</dbReference>
<dbReference type="Gene3D" id="3.40.950.10">
    <property type="entry name" value="Fe-only Hydrogenase (Larger Subunit), Chain L, domain 3"/>
    <property type="match status" value="1"/>
</dbReference>
<evidence type="ECO:0000313" key="7">
    <source>
        <dbReference type="EMBL" id="GBR74290.1"/>
    </source>
</evidence>
<feature type="domain" description="4Fe-4S ferredoxin-type" evidence="5">
    <location>
        <begin position="5"/>
        <end position="33"/>
    </location>
</feature>
<dbReference type="Gene3D" id="3.30.70.20">
    <property type="match status" value="1"/>
</dbReference>
<keyword evidence="3" id="KW-0408">Iron</keyword>
<dbReference type="SUPFAM" id="SSF53920">
    <property type="entry name" value="Fe-only hydrogenase"/>
    <property type="match status" value="1"/>
</dbReference>
<keyword evidence="7" id="KW-0808">Transferase</keyword>
<dbReference type="Pfam" id="PF04060">
    <property type="entry name" value="FeS"/>
    <property type="match status" value="1"/>
</dbReference>
<dbReference type="AlphaFoldDB" id="A0A388TCS1"/>
<keyword evidence="4" id="KW-0411">Iron-sulfur</keyword>
<gene>
    <name evidence="7" type="ORF">NO1_1494</name>
</gene>
<organism evidence="7 8">
    <name type="scientific">Termititenax aidoneus</name>
    <dbReference type="NCBI Taxonomy" id="2218524"/>
    <lineage>
        <taxon>Bacteria</taxon>
        <taxon>Bacillati</taxon>
        <taxon>Candidatus Margulisiibacteriota</taxon>
        <taxon>Candidatus Termititenacia</taxon>
        <taxon>Candidatus Termititenacales</taxon>
        <taxon>Candidatus Termititenacaceae</taxon>
        <taxon>Candidatus Termititenax</taxon>
    </lineage>
</organism>
<dbReference type="PANTHER" id="PTHR43560">
    <property type="entry name" value="ION-TRANSLOCATING OXIDOREDUCTASE COMPLEX SUBUNIT B"/>
    <property type="match status" value="1"/>
</dbReference>
<proteinExistence type="predicted"/>
<keyword evidence="7" id="KW-0418">Kinase</keyword>
<dbReference type="GO" id="GO:0016301">
    <property type="term" value="F:kinase activity"/>
    <property type="evidence" value="ECO:0007669"/>
    <property type="project" value="UniProtKB-KW"/>
</dbReference>
<dbReference type="InterPro" id="IPR017900">
    <property type="entry name" value="4Fe4S_Fe_S_CS"/>
</dbReference>
<evidence type="ECO:0000313" key="8">
    <source>
        <dbReference type="Proteomes" id="UP000269352"/>
    </source>
</evidence>
<name>A0A388TCS1_TERA1</name>
<dbReference type="Pfam" id="PF12838">
    <property type="entry name" value="Fer4_7"/>
    <property type="match status" value="1"/>
</dbReference>
<dbReference type="Proteomes" id="UP000269352">
    <property type="component" value="Unassembled WGS sequence"/>
</dbReference>
<dbReference type="InterPro" id="IPR004108">
    <property type="entry name" value="Fe_hydrogenase_lsu_C"/>
</dbReference>
<evidence type="ECO:0000256" key="3">
    <source>
        <dbReference type="ARBA" id="ARBA00023004"/>
    </source>
</evidence>
<protein>
    <submittedName>
        <fullName evidence="7">Signal transduction histidine kinase</fullName>
    </submittedName>
</protein>
<dbReference type="InterPro" id="IPR007202">
    <property type="entry name" value="4Fe-4S_dom"/>
</dbReference>
<dbReference type="Pfam" id="PF02906">
    <property type="entry name" value="Fe_hyd_lg_C"/>
    <property type="match status" value="1"/>
</dbReference>
<dbReference type="GO" id="GO:0046872">
    <property type="term" value="F:metal ion binding"/>
    <property type="evidence" value="ECO:0007669"/>
    <property type="project" value="UniProtKB-KW"/>
</dbReference>
<dbReference type="InterPro" id="IPR009016">
    <property type="entry name" value="Fe_hydrogenase"/>
</dbReference>
<comment type="caution">
    <text evidence="7">The sequence shown here is derived from an EMBL/GenBank/DDBJ whole genome shotgun (WGS) entry which is preliminary data.</text>
</comment>
<dbReference type="SUPFAM" id="SSF54862">
    <property type="entry name" value="4Fe-4S ferredoxins"/>
    <property type="match status" value="1"/>
</dbReference>
<feature type="domain" description="4Fe-4S" evidence="6">
    <location>
        <begin position="353"/>
        <end position="415"/>
    </location>
</feature>
<dbReference type="Gene3D" id="1.10.15.40">
    <property type="entry name" value="Electron transport complex subunit B, putative Fe-S cluster"/>
    <property type="match status" value="1"/>
</dbReference>
<evidence type="ECO:0000256" key="4">
    <source>
        <dbReference type="ARBA" id="ARBA00023014"/>
    </source>
</evidence>
<dbReference type="PANTHER" id="PTHR43560:SF1">
    <property type="entry name" value="ION-TRANSLOCATING OXIDOREDUCTASE COMPLEX SUBUNIT B"/>
    <property type="match status" value="1"/>
</dbReference>
<evidence type="ECO:0000256" key="1">
    <source>
        <dbReference type="ARBA" id="ARBA00022485"/>
    </source>
</evidence>
<dbReference type="PROSITE" id="PS51379">
    <property type="entry name" value="4FE4S_FER_2"/>
    <property type="match status" value="2"/>
</dbReference>
<keyword evidence="8" id="KW-1185">Reference proteome</keyword>
<dbReference type="PROSITE" id="PS00198">
    <property type="entry name" value="4FE4S_FER_1"/>
    <property type="match status" value="1"/>
</dbReference>
<accession>A0A388TCS1</accession>